<name>R1CWD5_9FIRM</name>
<dbReference type="Proteomes" id="UP000013378">
    <property type="component" value="Unassembled WGS sequence"/>
</dbReference>
<dbReference type="EMBL" id="ARZA01000105">
    <property type="protein sequence ID" value="EOD00939.1"/>
    <property type="molecule type" value="Genomic_DNA"/>
</dbReference>
<keyword evidence="3" id="KW-1185">Reference proteome</keyword>
<evidence type="ECO:0000313" key="2">
    <source>
        <dbReference type="EMBL" id="EOD00939.1"/>
    </source>
</evidence>
<evidence type="ECO:0008006" key="4">
    <source>
        <dbReference type="Google" id="ProtNLM"/>
    </source>
</evidence>
<comment type="caution">
    <text evidence="2">The sequence shown here is derived from an EMBL/GenBank/DDBJ whole genome shotgun (WGS) entry which is preliminary data.</text>
</comment>
<evidence type="ECO:0000313" key="3">
    <source>
        <dbReference type="Proteomes" id="UP000013378"/>
    </source>
</evidence>
<gene>
    <name evidence="2" type="ORF">L21TH_1047</name>
</gene>
<protein>
    <recommendedName>
        <fullName evidence="4">B box-type domain-containing protein</fullName>
    </recommendedName>
</protein>
<sequence length="229" mass="26063">MNSINHEEQNTTFVCNECGNEVCSECAVNNDGVVLCKECAEKKGLPIIKNVINNESKVDSPVNNFKVKRKISTFWTTVFSFIPGAGHMYLGLMQRGLQIMFAFFGVIALSNIFTTADFLNPFAVIIWFYSVFDCYHLRKKVQHGENIQDEMIVDMNLKEVNPVYWGGGLIVLGSLILLNELFYQLPYMFHIHDGFVYHAFKFLKAAIFPVALIVFGIVLLRKSRRNTSV</sequence>
<reference evidence="2 3" key="1">
    <citation type="journal article" date="2015" name="Geomicrobiol. J.">
        <title>Caldisalinibacter kiritimatiensis gen. nov., sp. nov., a moderately thermohalophilic thiosulfate-reducing bacterium from a hypersaline microbial mat.</title>
        <authorList>
            <person name="Ben Hania W."/>
            <person name="Joseph M."/>
            <person name="Fiebig A."/>
            <person name="Bunk B."/>
            <person name="Klenk H.-P."/>
            <person name="Fardeau M.-L."/>
            <person name="Spring S."/>
        </authorList>
    </citation>
    <scope>NUCLEOTIDE SEQUENCE [LARGE SCALE GENOMIC DNA]</scope>
    <source>
        <strain evidence="2 3">L21-TH-D2</strain>
    </source>
</reference>
<organism evidence="2 3">
    <name type="scientific">Caldisalinibacter kiritimatiensis</name>
    <dbReference type="NCBI Taxonomy" id="1304284"/>
    <lineage>
        <taxon>Bacteria</taxon>
        <taxon>Bacillati</taxon>
        <taxon>Bacillota</taxon>
        <taxon>Tissierellia</taxon>
        <taxon>Tissierellales</taxon>
        <taxon>Thermohalobacteraceae</taxon>
        <taxon>Caldisalinibacter</taxon>
    </lineage>
</organism>
<dbReference type="STRING" id="1304284.L21TH_1047"/>
<evidence type="ECO:0000256" key="1">
    <source>
        <dbReference type="SAM" id="Phobius"/>
    </source>
</evidence>
<accession>R1CWD5</accession>
<proteinExistence type="predicted"/>
<feature type="transmembrane region" description="Helical" evidence="1">
    <location>
        <begin position="202"/>
        <end position="220"/>
    </location>
</feature>
<keyword evidence="1" id="KW-0472">Membrane</keyword>
<feature type="transmembrane region" description="Helical" evidence="1">
    <location>
        <begin position="74"/>
        <end position="93"/>
    </location>
</feature>
<dbReference type="RefSeq" id="WP_006311053.1">
    <property type="nucleotide sequence ID" value="NZ_ARZA01000105.1"/>
</dbReference>
<dbReference type="eggNOG" id="ENOG50331RK">
    <property type="taxonomic scope" value="Bacteria"/>
</dbReference>
<feature type="transmembrane region" description="Helical" evidence="1">
    <location>
        <begin position="99"/>
        <end position="132"/>
    </location>
</feature>
<dbReference type="AlphaFoldDB" id="R1CWD5"/>
<keyword evidence="1" id="KW-1133">Transmembrane helix</keyword>
<keyword evidence="1" id="KW-0812">Transmembrane</keyword>
<feature type="transmembrane region" description="Helical" evidence="1">
    <location>
        <begin position="163"/>
        <end position="182"/>
    </location>
</feature>
<dbReference type="OrthoDB" id="82335at2"/>